<dbReference type="InterPro" id="IPR024983">
    <property type="entry name" value="CHAT_dom"/>
</dbReference>
<comment type="caution">
    <text evidence="5">The sequence shown here is derived from an EMBL/GenBank/DDBJ whole genome shotgun (WGS) entry which is preliminary data.</text>
</comment>
<protein>
    <recommendedName>
        <fullName evidence="4">CHAT domain-containing protein</fullName>
    </recommendedName>
</protein>
<feature type="repeat" description="TPR" evidence="3">
    <location>
        <begin position="603"/>
        <end position="636"/>
    </location>
</feature>
<feature type="repeat" description="TPR" evidence="3">
    <location>
        <begin position="671"/>
        <end position="704"/>
    </location>
</feature>
<feature type="repeat" description="TPR" evidence="3">
    <location>
        <begin position="569"/>
        <end position="602"/>
    </location>
</feature>
<feature type="repeat" description="TPR" evidence="3">
    <location>
        <begin position="705"/>
        <end position="738"/>
    </location>
</feature>
<dbReference type="InterPro" id="IPR050498">
    <property type="entry name" value="Ycf3"/>
</dbReference>
<evidence type="ECO:0000256" key="1">
    <source>
        <dbReference type="ARBA" id="ARBA00022737"/>
    </source>
</evidence>
<dbReference type="RefSeq" id="WP_411675312.1">
    <property type="nucleotide sequence ID" value="NZ_RSCL01000006.1"/>
</dbReference>
<dbReference type="Pfam" id="PF13432">
    <property type="entry name" value="TPR_16"/>
    <property type="match status" value="3"/>
</dbReference>
<dbReference type="Proteomes" id="UP000271624">
    <property type="component" value="Unassembled WGS sequence"/>
</dbReference>
<dbReference type="Pfam" id="PF12895">
    <property type="entry name" value="ANAPC3"/>
    <property type="match status" value="1"/>
</dbReference>
<dbReference type="Gene3D" id="1.25.40.10">
    <property type="entry name" value="Tetratricopeptide repeat domain"/>
    <property type="match status" value="5"/>
</dbReference>
<feature type="domain" description="CHAT" evidence="4">
    <location>
        <begin position="1113"/>
        <end position="1403"/>
    </location>
</feature>
<evidence type="ECO:0000313" key="6">
    <source>
        <dbReference type="Proteomes" id="UP000271624"/>
    </source>
</evidence>
<feature type="repeat" description="TPR" evidence="3">
    <location>
        <begin position="535"/>
        <end position="568"/>
    </location>
</feature>
<feature type="repeat" description="TPR" evidence="3">
    <location>
        <begin position="773"/>
        <end position="806"/>
    </location>
</feature>
<organism evidence="5 6">
    <name type="scientific">Dulcicalothrix desertica PCC 7102</name>
    <dbReference type="NCBI Taxonomy" id="232991"/>
    <lineage>
        <taxon>Bacteria</taxon>
        <taxon>Bacillati</taxon>
        <taxon>Cyanobacteriota</taxon>
        <taxon>Cyanophyceae</taxon>
        <taxon>Nostocales</taxon>
        <taxon>Calotrichaceae</taxon>
        <taxon>Dulcicalothrix</taxon>
    </lineage>
</organism>
<keyword evidence="1" id="KW-0677">Repeat</keyword>
<evidence type="ECO:0000256" key="2">
    <source>
        <dbReference type="ARBA" id="ARBA00022803"/>
    </source>
</evidence>
<dbReference type="GO" id="GO:0046813">
    <property type="term" value="P:receptor-mediated virion attachment to host cell"/>
    <property type="evidence" value="ECO:0007669"/>
    <property type="project" value="TreeGrafter"/>
</dbReference>
<keyword evidence="2 3" id="KW-0802">TPR repeat</keyword>
<feature type="repeat" description="TPR" evidence="3">
    <location>
        <begin position="637"/>
        <end position="670"/>
    </location>
</feature>
<dbReference type="GO" id="GO:0009279">
    <property type="term" value="C:cell outer membrane"/>
    <property type="evidence" value="ECO:0007669"/>
    <property type="project" value="TreeGrafter"/>
</dbReference>
<reference evidence="5" key="2">
    <citation type="journal article" date="2019" name="Genome Biol. Evol.">
        <title>Day and night: Metabolic profiles and evolutionary relationships of six axenic non-marine cyanobacteria.</title>
        <authorList>
            <person name="Will S.E."/>
            <person name="Henke P."/>
            <person name="Boedeker C."/>
            <person name="Huang S."/>
            <person name="Brinkmann H."/>
            <person name="Rohde M."/>
            <person name="Jarek M."/>
            <person name="Friedl T."/>
            <person name="Seufert S."/>
            <person name="Schumacher M."/>
            <person name="Overmann J."/>
            <person name="Neumann-Schaal M."/>
            <person name="Petersen J."/>
        </authorList>
    </citation>
    <scope>NUCLEOTIDE SEQUENCE [LARGE SCALE GENOMIC DNA]</scope>
    <source>
        <strain evidence="5">PCC 7102</strain>
    </source>
</reference>
<proteinExistence type="predicted"/>
<evidence type="ECO:0000259" key="4">
    <source>
        <dbReference type="Pfam" id="PF12770"/>
    </source>
</evidence>
<name>A0A433VKV7_9CYAN</name>
<sequence>MLTNADLEYLFTQLLEGVSQARGQTWAIKYLERMSNRISTQRWLEWLQIFGERLLASPAPNEELAFRLVQLGELEIGTVGDFAHDIGMRLLARNTGVSWQDIRNDEVTEGSIEIIVPNPNYESAISLSGTDSQDLDFDNSSTADFELPPEISGQDLLDIYSEDLQEFEQSTSQPDSIYYSDLISNTAITSVTEDVDSVFCDTPGQNLLRQFGEDLWGIQEQYSTSVTNYINEPNNDLISTTESNINNVEIVENIENIEITDTQQQEELLRQYGEELWDSEPAALLEPVVYESNLTNELANENVAPTQTTIEEEITPALLDTPGQYLITELGDDLWGTDTKLEVEIEAPTETVVEEITTGEQWARIIDENYIEFIAPEAPTETVEEEIDLDSPVIPVQRPSVLPIQQDFDDALTEMSPTVAVTLDELWVRLQQSANLVEQLASGLLSETSTSQIFVDIPNQASKLLEAQAWFYQALAQTKAGNLSAAVFSYDQAIEAAPDAYEYWFNRGLALFHLKNLQGAIASYENAIAIKPDYYKAWFNRGASLGELERYSEAIASFDKAIEIKSDYGDAWAGKGLALLKLWQIPEAISCYDRATQLEPMDAENWYYRGIALSQNKQYAEAITSFDEAVEIQPQHSGAWYQRGLAMAQLEQWEEAVISYQKALKSQPGSYELWYLRGVALDKCNRHEDAVESYDNALALNPEFYEIWIDRGVLQASLGEWHQAIASWDKALDINPNVYLAWFNKAIAWEQLGDSYQALICYDQTVDREPNIFAAWYNRGLLLAASEKYEDAILSFDYAIQLQSDSTEAWIARANTVEKSADFDYYLSSHSSIANENPALNARGSEGKLATYAVAVNYINKDTQPEVWCKLHIALGNAYYDRGKRYTYISDDWSQAIYAYNQALSAVNSTEFLSLHLEVLQNIIIVLLGFGDTLQAQQFQTYAATLLSNTLNDSQRDNNSKKDLALKFAGIGQLAVDISVQSGELLQALELAEFGKNACLNWQQFGFVDNFYSPSYKSIQNLVNSTTAIIYWHISPSGLRSFIVKTNHPEPILVFTPMLNIGEMNEIPVPEVIANLTAFEDWATEWNQHVEESWVPFMEARLLKLREILSIGAIEQELEGITKLILIPHRDLFKYPLHALFLLTSIKTITYFPTAELALALKNQTSQPIDTQSLLSIEAPTTKNYPLLESVKIQTEGITNLFNQVKRIQAAKATKQEVLNALSNHSILHFAGYANDNPNNSKQSQLLLAEEEKLSLEQINARILNNYSLITLSGQTTITTDQTITTEYVGIVSELMKAGVNHVLITQWMVDNIANALVMIEFYRRLKQGKAAPTALNEATAWLKELTAGELKKWYEDNLRKSPLGGTKIQAPVAEQLQKLSTIPTNQKLYNHPYYWAAFKIHGNLD</sequence>
<evidence type="ECO:0000256" key="3">
    <source>
        <dbReference type="PROSITE-ProRule" id="PRU00339"/>
    </source>
</evidence>
<dbReference type="InterPro" id="IPR019734">
    <property type="entry name" value="TPR_rpt"/>
</dbReference>
<dbReference type="InterPro" id="IPR011990">
    <property type="entry name" value="TPR-like_helical_dom_sf"/>
</dbReference>
<dbReference type="SUPFAM" id="SSF48452">
    <property type="entry name" value="TPR-like"/>
    <property type="match status" value="2"/>
</dbReference>
<dbReference type="Pfam" id="PF12770">
    <property type="entry name" value="CHAT"/>
    <property type="match status" value="1"/>
</dbReference>
<keyword evidence="6" id="KW-1185">Reference proteome</keyword>
<dbReference type="SMART" id="SM00028">
    <property type="entry name" value="TPR"/>
    <property type="match status" value="11"/>
</dbReference>
<gene>
    <name evidence="5" type="ORF">DSM106972_029320</name>
</gene>
<dbReference type="EMBL" id="RSCL01000006">
    <property type="protein sequence ID" value="RUT06675.1"/>
    <property type="molecule type" value="Genomic_DNA"/>
</dbReference>
<reference evidence="5" key="1">
    <citation type="submission" date="2018-12" db="EMBL/GenBank/DDBJ databases">
        <authorList>
            <person name="Will S."/>
            <person name="Neumann-Schaal M."/>
            <person name="Henke P."/>
        </authorList>
    </citation>
    <scope>NUCLEOTIDE SEQUENCE</scope>
    <source>
        <strain evidence="5">PCC 7102</strain>
    </source>
</reference>
<dbReference type="SUPFAM" id="SSF48439">
    <property type="entry name" value="Protein prenylyltransferase"/>
    <property type="match status" value="1"/>
</dbReference>
<dbReference type="PANTHER" id="PTHR44858">
    <property type="entry name" value="TETRATRICOPEPTIDE REPEAT PROTEIN 6"/>
    <property type="match status" value="1"/>
</dbReference>
<accession>A0A433VKV7</accession>
<dbReference type="PROSITE" id="PS50005">
    <property type="entry name" value="TPR"/>
    <property type="match status" value="9"/>
</dbReference>
<dbReference type="PROSITE" id="PS50293">
    <property type="entry name" value="TPR_REGION"/>
    <property type="match status" value="1"/>
</dbReference>
<dbReference type="PANTHER" id="PTHR44858:SF1">
    <property type="entry name" value="UDP-N-ACETYLGLUCOSAMINE--PEPTIDE N-ACETYLGLUCOSAMINYLTRANSFERASE SPINDLY-RELATED"/>
    <property type="match status" value="1"/>
</dbReference>
<feature type="repeat" description="TPR" evidence="3">
    <location>
        <begin position="467"/>
        <end position="500"/>
    </location>
</feature>
<dbReference type="Pfam" id="PF00515">
    <property type="entry name" value="TPR_1"/>
    <property type="match status" value="2"/>
</dbReference>
<feature type="repeat" description="TPR" evidence="3">
    <location>
        <begin position="501"/>
        <end position="534"/>
    </location>
</feature>
<evidence type="ECO:0000313" key="5">
    <source>
        <dbReference type="EMBL" id="RUT06675.1"/>
    </source>
</evidence>